<dbReference type="Proteomes" id="UP000305471">
    <property type="component" value="Unassembled WGS sequence"/>
</dbReference>
<evidence type="ECO:0000256" key="2">
    <source>
        <dbReference type="ARBA" id="ARBA00023235"/>
    </source>
</evidence>
<dbReference type="InterPro" id="IPR015942">
    <property type="entry name" value="Asp/Glu/hydantoin_racemase"/>
</dbReference>
<protein>
    <submittedName>
        <fullName evidence="3">Aspartate/glutamate racemase family protein</fullName>
    </submittedName>
</protein>
<dbReference type="EMBL" id="SWCO01000007">
    <property type="protein sequence ID" value="TKB02905.1"/>
    <property type="molecule type" value="Genomic_DNA"/>
</dbReference>
<dbReference type="RefSeq" id="WP_136782685.1">
    <property type="nucleotide sequence ID" value="NZ_SWCO01000007.1"/>
</dbReference>
<dbReference type="OrthoDB" id="9803739at2"/>
<dbReference type="PANTHER" id="PTHR21198">
    <property type="entry name" value="GLUTAMATE RACEMASE"/>
    <property type="match status" value="1"/>
</dbReference>
<comment type="caution">
    <text evidence="3">The sequence shown here is derived from an EMBL/GenBank/DDBJ whole genome shotgun (WGS) entry which is preliminary data.</text>
</comment>
<gene>
    <name evidence="3" type="ORF">E5672_12355</name>
</gene>
<evidence type="ECO:0000313" key="4">
    <source>
        <dbReference type="Proteomes" id="UP000305471"/>
    </source>
</evidence>
<dbReference type="SUPFAM" id="SSF53681">
    <property type="entry name" value="Aspartate/glutamate racemase"/>
    <property type="match status" value="2"/>
</dbReference>
<dbReference type="GO" id="GO:0047661">
    <property type="term" value="F:amino-acid racemase activity"/>
    <property type="evidence" value="ECO:0007669"/>
    <property type="project" value="InterPro"/>
</dbReference>
<keyword evidence="2" id="KW-0413">Isomerase</keyword>
<evidence type="ECO:0000256" key="1">
    <source>
        <dbReference type="ARBA" id="ARBA00007847"/>
    </source>
</evidence>
<evidence type="ECO:0000313" key="3">
    <source>
        <dbReference type="EMBL" id="TKB02905.1"/>
    </source>
</evidence>
<dbReference type="InterPro" id="IPR001920">
    <property type="entry name" value="Asp/Glu_race"/>
</dbReference>
<dbReference type="InterPro" id="IPR004380">
    <property type="entry name" value="Asp_race"/>
</dbReference>
<organism evidence="3 4">
    <name type="scientific">Alteromonas portus</name>
    <dbReference type="NCBI Taxonomy" id="2565549"/>
    <lineage>
        <taxon>Bacteria</taxon>
        <taxon>Pseudomonadati</taxon>
        <taxon>Pseudomonadota</taxon>
        <taxon>Gammaproteobacteria</taxon>
        <taxon>Alteromonadales</taxon>
        <taxon>Alteromonadaceae</taxon>
        <taxon>Alteromonas/Salinimonas group</taxon>
        <taxon>Alteromonas</taxon>
    </lineage>
</organism>
<proteinExistence type="inferred from homology"/>
<dbReference type="AlphaFoldDB" id="A0A4U0ZG42"/>
<dbReference type="PANTHER" id="PTHR21198:SF7">
    <property type="entry name" value="ASPARTATE-GLUTAMATE RACEMASE FAMILY"/>
    <property type="match status" value="1"/>
</dbReference>
<keyword evidence="4" id="KW-1185">Reference proteome</keyword>
<accession>A0A4U0ZG42</accession>
<dbReference type="PROSITE" id="PS00923">
    <property type="entry name" value="ASP_GLU_RACEMASE_1"/>
    <property type="match status" value="1"/>
</dbReference>
<name>A0A4U0ZG42_9ALTE</name>
<dbReference type="NCBIfam" id="TIGR00035">
    <property type="entry name" value="asp_race"/>
    <property type="match status" value="1"/>
</dbReference>
<dbReference type="Pfam" id="PF01177">
    <property type="entry name" value="Asp_Glu_race"/>
    <property type="match status" value="1"/>
</dbReference>
<sequence>MNKLGLLGGMSWESTVSYYQAINRGVNARLGGLHSAPLIISSVDFAHIEQLQHKGEWDKTADILIREAKHLESAGAKAILICTNTMHKVAAEIEQNISIPLIHIADATGRELQRNKVKKVGLLGTRFTMEQTFYTSRIEECFEIEVVTPNTQQQDIVHNIIYEQLCKGVICVESRNAYIEIINALAAEGAEGIILGCTEIALLVQQHHTKIRLYDTTAIHASAAVDFALSPLQGNNGEAILGK</sequence>
<reference evidence="3 4" key="1">
    <citation type="submission" date="2019-04" db="EMBL/GenBank/DDBJ databases">
        <title>Alteromonas portus sp. nov., an alginate lyase-excreting marine bacterium.</title>
        <authorList>
            <person name="Huang H."/>
            <person name="Mo K."/>
            <person name="Bao S."/>
        </authorList>
    </citation>
    <scope>NUCLEOTIDE SEQUENCE [LARGE SCALE GENOMIC DNA]</scope>
    <source>
        <strain evidence="3 4">HB161718</strain>
    </source>
</reference>
<dbReference type="Gene3D" id="3.40.50.1860">
    <property type="match status" value="2"/>
</dbReference>
<comment type="similarity">
    <text evidence="1">Belongs to the aspartate/glutamate racemases family.</text>
</comment>
<dbReference type="InterPro" id="IPR018187">
    <property type="entry name" value="Asp/Glu_racemase_AS_1"/>
</dbReference>